<dbReference type="Proteomes" id="UP000886595">
    <property type="component" value="Unassembled WGS sequence"/>
</dbReference>
<dbReference type="AlphaFoldDB" id="A0A8X7TX92"/>
<dbReference type="SUPFAM" id="SSF53448">
    <property type="entry name" value="Nucleotide-diphospho-sugar transferases"/>
    <property type="match status" value="1"/>
</dbReference>
<organism evidence="3 4">
    <name type="scientific">Brassica carinata</name>
    <name type="common">Ethiopian mustard</name>
    <name type="synonym">Abyssinian cabbage</name>
    <dbReference type="NCBI Taxonomy" id="52824"/>
    <lineage>
        <taxon>Eukaryota</taxon>
        <taxon>Viridiplantae</taxon>
        <taxon>Streptophyta</taxon>
        <taxon>Embryophyta</taxon>
        <taxon>Tracheophyta</taxon>
        <taxon>Spermatophyta</taxon>
        <taxon>Magnoliopsida</taxon>
        <taxon>eudicotyledons</taxon>
        <taxon>Gunneridae</taxon>
        <taxon>Pentapetalae</taxon>
        <taxon>rosids</taxon>
        <taxon>malvids</taxon>
        <taxon>Brassicales</taxon>
        <taxon>Brassicaceae</taxon>
        <taxon>Brassiceae</taxon>
        <taxon>Brassica</taxon>
    </lineage>
</organism>
<dbReference type="OrthoDB" id="1733177at2759"/>
<dbReference type="InterPro" id="IPR050486">
    <property type="entry name" value="Mannose-1P_guanyltransferase"/>
</dbReference>
<feature type="signal peptide" evidence="1">
    <location>
        <begin position="1"/>
        <end position="30"/>
    </location>
</feature>
<accession>A0A8X7TX92</accession>
<name>A0A8X7TX92_BRACI</name>
<comment type="caution">
    <text evidence="3">The sequence shown here is derived from an EMBL/GenBank/DDBJ whole genome shotgun (WGS) entry which is preliminary data.</text>
</comment>
<protein>
    <recommendedName>
        <fullName evidence="2">Nucleotidyl transferase domain-containing protein</fullName>
    </recommendedName>
</protein>
<keyword evidence="1" id="KW-0732">Signal</keyword>
<dbReference type="Gene3D" id="3.90.550.10">
    <property type="entry name" value="Spore Coat Polysaccharide Biosynthesis Protein SpsA, Chain A"/>
    <property type="match status" value="1"/>
</dbReference>
<evidence type="ECO:0000313" key="4">
    <source>
        <dbReference type="Proteomes" id="UP000886595"/>
    </source>
</evidence>
<dbReference type="Pfam" id="PF00483">
    <property type="entry name" value="NTP_transferase"/>
    <property type="match status" value="1"/>
</dbReference>
<sequence>MSHSSSSCSSPSPWLRFNLLLSTMRALGQASSSCSAFAVVGIRLTVAAISLDREALVSSNGELLLICKTGPQGSEAHRKYGGIGTLLVIKVSPESASQFGELVADPVTNELLHYTEKPETFVSDRINCCVYVFTPDIFTAIRLRDVSSQRKDTAILRRVSSFEALQPATRFVCLSLVCVSLHT</sequence>
<evidence type="ECO:0000313" key="3">
    <source>
        <dbReference type="EMBL" id="KAG2255426.1"/>
    </source>
</evidence>
<evidence type="ECO:0000259" key="2">
    <source>
        <dbReference type="Pfam" id="PF00483"/>
    </source>
</evidence>
<dbReference type="EMBL" id="JAAMPC010000015">
    <property type="protein sequence ID" value="KAG2255426.1"/>
    <property type="molecule type" value="Genomic_DNA"/>
</dbReference>
<reference evidence="3 4" key="1">
    <citation type="submission" date="2020-02" db="EMBL/GenBank/DDBJ databases">
        <authorList>
            <person name="Ma Q."/>
            <person name="Huang Y."/>
            <person name="Song X."/>
            <person name="Pei D."/>
        </authorList>
    </citation>
    <scope>NUCLEOTIDE SEQUENCE [LARGE SCALE GENOMIC DNA]</scope>
    <source>
        <strain evidence="3">Sxm20200214</strain>
        <tissue evidence="3">Leaf</tissue>
    </source>
</reference>
<gene>
    <name evidence="3" type="ORF">Bca52824_074720</name>
</gene>
<feature type="domain" description="Nucleotidyl transferase" evidence="2">
    <location>
        <begin position="75"/>
        <end position="154"/>
    </location>
</feature>
<feature type="chain" id="PRO_5036461363" description="Nucleotidyl transferase domain-containing protein" evidence="1">
    <location>
        <begin position="31"/>
        <end position="183"/>
    </location>
</feature>
<dbReference type="InterPro" id="IPR029044">
    <property type="entry name" value="Nucleotide-diphossugar_trans"/>
</dbReference>
<evidence type="ECO:0000256" key="1">
    <source>
        <dbReference type="SAM" id="SignalP"/>
    </source>
</evidence>
<dbReference type="InterPro" id="IPR005835">
    <property type="entry name" value="NTP_transferase_dom"/>
</dbReference>
<proteinExistence type="predicted"/>
<keyword evidence="4" id="KW-1185">Reference proteome</keyword>
<dbReference type="PANTHER" id="PTHR22572">
    <property type="entry name" value="SUGAR-1-PHOSPHATE GUANYL TRANSFERASE"/>
    <property type="match status" value="1"/>
</dbReference>